<proteinExistence type="predicted"/>
<comment type="caution">
    <text evidence="1">The sequence shown here is derived from an EMBL/GenBank/DDBJ whole genome shotgun (WGS) entry which is preliminary data.</text>
</comment>
<evidence type="ECO:0000313" key="1">
    <source>
        <dbReference type="EMBL" id="KMQ86929.1"/>
    </source>
</evidence>
<accession>A0A0J7K9G8</accession>
<keyword evidence="2" id="KW-1185">Reference proteome</keyword>
<organism evidence="1 2">
    <name type="scientific">Lasius niger</name>
    <name type="common">Black garden ant</name>
    <dbReference type="NCBI Taxonomy" id="67767"/>
    <lineage>
        <taxon>Eukaryota</taxon>
        <taxon>Metazoa</taxon>
        <taxon>Ecdysozoa</taxon>
        <taxon>Arthropoda</taxon>
        <taxon>Hexapoda</taxon>
        <taxon>Insecta</taxon>
        <taxon>Pterygota</taxon>
        <taxon>Neoptera</taxon>
        <taxon>Endopterygota</taxon>
        <taxon>Hymenoptera</taxon>
        <taxon>Apocrita</taxon>
        <taxon>Aculeata</taxon>
        <taxon>Formicoidea</taxon>
        <taxon>Formicidae</taxon>
        <taxon>Formicinae</taxon>
        <taxon>Lasius</taxon>
        <taxon>Lasius</taxon>
    </lineage>
</organism>
<dbReference type="PANTHER" id="PTHR33053">
    <property type="entry name" value="PROTEIN, PUTATIVE-RELATED"/>
    <property type="match status" value="1"/>
</dbReference>
<dbReference type="PaxDb" id="67767-A0A0J7K9G8"/>
<dbReference type="PANTHER" id="PTHR33053:SF9">
    <property type="entry name" value="AGAP000105-PA"/>
    <property type="match status" value="1"/>
</dbReference>
<dbReference type="EMBL" id="LBMM01011262">
    <property type="protein sequence ID" value="KMQ86929.1"/>
    <property type="molecule type" value="Genomic_DNA"/>
</dbReference>
<name>A0A0J7K9G8_LASNI</name>
<dbReference type="AlphaFoldDB" id="A0A0J7K9G8"/>
<dbReference type="STRING" id="67767.A0A0J7K9G8"/>
<sequence length="328" mass="37173">MAEIYIDSSLSESNQKSDVEPLVVRLRRWYSSSHANLTQLKMLLTELKPDHPDLPLDPRCIVLTPVYVNIKALNNGSYIHVGIKQGLVKRMVNGIKPNCLQLDIEINIDGLPISKSSSVDVWPILGRCIGLYDQRPFVIGLFCGSGKPEPLDLYLKDFIDELKVLQNDGINYNHQIFRVFIKCLICDAPARAYLKCIKHHSGYNGCERCIQEGEHDGAKVKKILKSENGIVLIADVCNDLHDFFEIPIKSSKVGIWKLEYLYAVVEFPPDNTGEKPQAAIVLKSWLLPNKKCWWPCHLKSDIAIQKALISKQEPGEGYMKCDFLRNLE</sequence>
<dbReference type="Proteomes" id="UP000036403">
    <property type="component" value="Unassembled WGS sequence"/>
</dbReference>
<protein>
    <submittedName>
        <fullName evidence="1">Tpa: transposase domain-containing protein</fullName>
    </submittedName>
</protein>
<dbReference type="OrthoDB" id="10028922at2759"/>
<reference evidence="1 2" key="1">
    <citation type="submission" date="2015-04" db="EMBL/GenBank/DDBJ databases">
        <title>Lasius niger genome sequencing.</title>
        <authorList>
            <person name="Konorov E.A."/>
            <person name="Nikitin M.A."/>
            <person name="Kirill M.V."/>
            <person name="Chang P."/>
        </authorList>
    </citation>
    <scope>NUCLEOTIDE SEQUENCE [LARGE SCALE GENOMIC DNA]</scope>
    <source>
        <tissue evidence="1">Whole</tissue>
    </source>
</reference>
<evidence type="ECO:0000313" key="2">
    <source>
        <dbReference type="Proteomes" id="UP000036403"/>
    </source>
</evidence>
<gene>
    <name evidence="1" type="ORF">RF55_13950</name>
</gene>